<sequence>MAEEEETPAEAAPVSGGTRWRRFGLALIPALGAAGVLVAMTAQGTIAASFAVSGQSFKVSADQLRGTGFTQYGDIATSGDGSEHPVGVSVIDEVELDNLCQSVLMDTPVGEVTLLVNAGQGDEPASARNMVIDVQQLSGDAEFTNFEIGRDASTLENASGEVGEVGGFGQQADTITIDGLRQTAWSVNAGTFSLTGLRLSVEPGDHECY</sequence>
<gene>
    <name evidence="1" type="ORF">HNR12_004319</name>
</gene>
<evidence type="ECO:0000313" key="2">
    <source>
        <dbReference type="Proteomes" id="UP000575985"/>
    </source>
</evidence>
<evidence type="ECO:0000313" key="1">
    <source>
        <dbReference type="EMBL" id="NYI98042.1"/>
    </source>
</evidence>
<comment type="caution">
    <text evidence="1">The sequence shown here is derived from an EMBL/GenBank/DDBJ whole genome shotgun (WGS) entry which is preliminary data.</text>
</comment>
<keyword evidence="2" id="KW-1185">Reference proteome</keyword>
<name>A0A853BUY7_9ACTN</name>
<proteinExistence type="predicted"/>
<dbReference type="Pfam" id="PF19741">
    <property type="entry name" value="DUF6230"/>
    <property type="match status" value="1"/>
</dbReference>
<dbReference type="AlphaFoldDB" id="A0A853BUY7"/>
<dbReference type="InterPro" id="IPR046198">
    <property type="entry name" value="DUF6230"/>
</dbReference>
<evidence type="ECO:0008006" key="3">
    <source>
        <dbReference type="Google" id="ProtNLM"/>
    </source>
</evidence>
<dbReference type="RefSeq" id="WP_179769264.1">
    <property type="nucleotide sequence ID" value="NZ_JACCFO010000001.1"/>
</dbReference>
<reference evidence="1 2" key="1">
    <citation type="submission" date="2020-07" db="EMBL/GenBank/DDBJ databases">
        <title>Sequencing the genomes of 1000 actinobacteria strains.</title>
        <authorList>
            <person name="Klenk H.-P."/>
        </authorList>
    </citation>
    <scope>NUCLEOTIDE SEQUENCE [LARGE SCALE GENOMIC DNA]</scope>
    <source>
        <strain evidence="1 2">DSM 45927</strain>
    </source>
</reference>
<dbReference type="Proteomes" id="UP000575985">
    <property type="component" value="Unassembled WGS sequence"/>
</dbReference>
<dbReference type="EMBL" id="JACCFO010000001">
    <property type="protein sequence ID" value="NYI98042.1"/>
    <property type="molecule type" value="Genomic_DNA"/>
</dbReference>
<protein>
    <recommendedName>
        <fullName evidence="3">Cholesterol esterase</fullName>
    </recommendedName>
</protein>
<organism evidence="1 2">
    <name type="scientific">Streptomonospora nanhaiensis</name>
    <dbReference type="NCBI Taxonomy" id="1323731"/>
    <lineage>
        <taxon>Bacteria</taxon>
        <taxon>Bacillati</taxon>
        <taxon>Actinomycetota</taxon>
        <taxon>Actinomycetes</taxon>
        <taxon>Streptosporangiales</taxon>
        <taxon>Nocardiopsidaceae</taxon>
        <taxon>Streptomonospora</taxon>
    </lineage>
</organism>
<accession>A0A853BUY7</accession>